<feature type="region of interest" description="Disordered" evidence="11">
    <location>
        <begin position="1345"/>
        <end position="1399"/>
    </location>
</feature>
<evidence type="ECO:0000256" key="1">
    <source>
        <dbReference type="ARBA" id="ARBA00012513"/>
    </source>
</evidence>
<dbReference type="GO" id="GO:0004674">
    <property type="term" value="F:protein serine/threonine kinase activity"/>
    <property type="evidence" value="ECO:0007669"/>
    <property type="project" value="UniProtKB-KW"/>
</dbReference>
<dbReference type="KEGG" id="bbes:BESB_024850"/>
<evidence type="ECO:0000256" key="4">
    <source>
        <dbReference type="ARBA" id="ARBA00022679"/>
    </source>
</evidence>
<feature type="region of interest" description="Disordered" evidence="11">
    <location>
        <begin position="1265"/>
        <end position="1284"/>
    </location>
</feature>
<keyword evidence="8" id="KW-0131">Cell cycle</keyword>
<feature type="domain" description="Protein kinase" evidence="12">
    <location>
        <begin position="110"/>
        <end position="384"/>
    </location>
</feature>
<keyword evidence="4" id="KW-0808">Transferase</keyword>
<feature type="compositionally biased region" description="Low complexity" evidence="11">
    <location>
        <begin position="769"/>
        <end position="784"/>
    </location>
</feature>
<dbReference type="InterPro" id="IPR051131">
    <property type="entry name" value="NEK_Ser/Thr_kinase_NIMA"/>
</dbReference>
<evidence type="ECO:0000313" key="13">
    <source>
        <dbReference type="EMBL" id="PFH31519.1"/>
    </source>
</evidence>
<dbReference type="InterPro" id="IPR011009">
    <property type="entry name" value="Kinase-like_dom_sf"/>
</dbReference>
<evidence type="ECO:0000256" key="10">
    <source>
        <dbReference type="ARBA" id="ARBA00048679"/>
    </source>
</evidence>
<dbReference type="STRING" id="94643.A0A2A9M0P1"/>
<feature type="region of interest" description="Disordered" evidence="11">
    <location>
        <begin position="398"/>
        <end position="448"/>
    </location>
</feature>
<evidence type="ECO:0000256" key="9">
    <source>
        <dbReference type="ARBA" id="ARBA00047899"/>
    </source>
</evidence>
<dbReference type="GO" id="GO:0051301">
    <property type="term" value="P:cell division"/>
    <property type="evidence" value="ECO:0007669"/>
    <property type="project" value="UniProtKB-KW"/>
</dbReference>
<dbReference type="VEuPathDB" id="ToxoDB:BESB_024850"/>
<dbReference type="PANTHER" id="PTHR44899">
    <property type="entry name" value="CAMK FAMILY PROTEIN KINASE"/>
    <property type="match status" value="1"/>
</dbReference>
<keyword evidence="7" id="KW-0067">ATP-binding</keyword>
<feature type="compositionally biased region" description="Low complexity" evidence="11">
    <location>
        <begin position="420"/>
        <end position="448"/>
    </location>
</feature>
<keyword evidence="2" id="KW-0723">Serine/threonine-protein kinase</keyword>
<feature type="compositionally biased region" description="Basic and acidic residues" evidence="11">
    <location>
        <begin position="1516"/>
        <end position="1533"/>
    </location>
</feature>
<feature type="region of interest" description="Disordered" evidence="11">
    <location>
        <begin position="1"/>
        <end position="100"/>
    </location>
</feature>
<dbReference type="GO" id="GO:0005634">
    <property type="term" value="C:nucleus"/>
    <property type="evidence" value="ECO:0007669"/>
    <property type="project" value="UniProtKB-ARBA"/>
</dbReference>
<feature type="compositionally biased region" description="Basic and acidic residues" evidence="11">
    <location>
        <begin position="1186"/>
        <end position="1200"/>
    </location>
</feature>
<dbReference type="Gene3D" id="3.30.200.20">
    <property type="entry name" value="Phosphorylase Kinase, domain 1"/>
    <property type="match status" value="1"/>
</dbReference>
<organism evidence="13 14">
    <name type="scientific">Besnoitia besnoiti</name>
    <name type="common">Apicomplexan protozoan</name>
    <dbReference type="NCBI Taxonomy" id="94643"/>
    <lineage>
        <taxon>Eukaryota</taxon>
        <taxon>Sar</taxon>
        <taxon>Alveolata</taxon>
        <taxon>Apicomplexa</taxon>
        <taxon>Conoidasida</taxon>
        <taxon>Coccidia</taxon>
        <taxon>Eucoccidiorida</taxon>
        <taxon>Eimeriorina</taxon>
        <taxon>Sarcocystidae</taxon>
        <taxon>Besnoitia</taxon>
    </lineage>
</organism>
<sequence>MQQYGGPCGGLRPPTVPLPPTPVGKYGSRQATTVPYVGEGAYHSNIENQRPTGNLTPRHTSTVPSTGGTRVAHDDQSASAAQPSSRGAAPRAPSASSSVTLDEEARLSQYEVIRQIGAGRFGEVFIIRHKATNALLCWKLVFYKGLREKEKKQLVSEVNVMRELRHANIVRYHDRIVCRSRQCLYIVMEYCDAGDLAKQIEAAHKHHGGIDQDRIVLVVVQLIHALAYCHEGVGQERRRVLHRDLKPCNIFLASHPEYPDDPSRCIAKLGDFGLSRHLNMHSMAHSCVGTPYYWSPELLEDGQKTYNVKSDMWALGCVIYEMCTGKTPFAQAQTMPQLKERVRSGPVLPIPGFSDSLNALMASLLQPNPNNRPSALQCLGYTIFRGCPYTPLPLYRSANSASRTPREASPARGLPPASATSHSPSVTSVKSSASPALPPSSASFASSPGLEAAASPAQLYPYPRSSSYTSLPSGAAAGGACASENAPSPPCAEEKFQANAARAGVYFGGAAPPHPRSPSFEPPAAQPQPPLPFLSPAPPASLEGPVGEETRQCEKARERTKRASAAIAAAAALSAFESQQQEREVRSMAPASDPSAPLAAIEEEEEDDDGGCSPASVGGAARAPCASLPVGRESRTLAPDGGVGLQPERRAPQTRERAMSAETRKREFDEGSWAGRIHEDHGARPQEPTDGQRLSAGVASFVEARRANLSQEREPIFLPSARDGVPSSSSSGLSRRCSEPPASFYSPASSPWEAPGQRLLAAFGPSKTSSSRSVSPSSSSLARRSLSRETTHSAEDRPSASPGGANGGISPRIRAQKAPEPDARPGFGGWLAGAEAEMLSVHASPHPTGPAHTPLFSAERNARDLPEAGTLRDVGPHGGDADRHKPAGAAGPSGGGRGREEKVEGAGEDARRFSYWPPPQEARERHAAAPPLPPPFLSARPLTRRSSTYTDLSTVSSPSFSPPSAPASTRARGPGAPSSSSSSSAASSAYDRFVPSPRSWKGGDSERPFFSAAAAPAVHSGLLSAFPSSSSRSSPSSSLPASSASCQQPGGVSQGPQAPGRRGSAFPSVHRREYEEEHAASSSSLPTLLSPRFPRSAEPARTSGPGSLRPSERQAWAPPPASAGHTSSGRPPYGSAGPGGGVGAGGEERGRGDGFERHASDVALSSGFRVSQERERPGGGKSYAGDGRDGGRTDSHDRDPCAPGAPHSHLRGFLQSETQPFMERKEAQPEWISQTTSSGFAPVSPRLAPAGDGVAGAPRAASFTHASAGFHETPTDSDPYAERAAMGRHCFHPAGATEGGAMASRAQASLGDCAPMSRRVSAPVSGDSLEGQVGLCRFGSSTEFQLGRNAREDDGRSPLFGGTSEAHAPHAESHLGAPRSLTGFSQRKVGGYPSPRVQTEKLLQKKSERWFEFGAQETDAFRPQLPGKMKGLRKRESVPPSYGSSFPSKDFQVYSSPDSQSFNTAELPSMRQARPMGLASPRVPERTSPAADLEAPGFSFAPRAGHEEGSQFSFEAHSEVLSRREGDRDKENLAPKASRHVPFAGPCVPQPDVLCFSDPSSLGKKGEALRSDNFLCNASADRAPMRYRESPFASVPDGPSQVGGEGGSAESGHSWVNAPPETTWKLLMPPQERPFRPRSSLASATGR</sequence>
<dbReference type="PROSITE" id="PS00108">
    <property type="entry name" value="PROTEIN_KINASE_ST"/>
    <property type="match status" value="1"/>
</dbReference>
<evidence type="ECO:0000256" key="2">
    <source>
        <dbReference type="ARBA" id="ARBA00022527"/>
    </source>
</evidence>
<feature type="compositionally biased region" description="Low complexity" evidence="11">
    <location>
        <begin position="587"/>
        <end position="600"/>
    </location>
</feature>
<proteinExistence type="predicted"/>
<name>A0A2A9M0P1_BESBE</name>
<feature type="region of interest" description="Disordered" evidence="11">
    <location>
        <begin position="710"/>
        <end position="1007"/>
    </location>
</feature>
<feature type="compositionally biased region" description="Polar residues" evidence="11">
    <location>
        <begin position="1442"/>
        <end position="1466"/>
    </location>
</feature>
<dbReference type="EC" id="2.7.11.1" evidence="1"/>
<dbReference type="InterPro" id="IPR008271">
    <property type="entry name" value="Ser/Thr_kinase_AS"/>
</dbReference>
<evidence type="ECO:0000313" key="14">
    <source>
        <dbReference type="Proteomes" id="UP000224006"/>
    </source>
</evidence>
<feature type="compositionally biased region" description="Low complexity" evidence="11">
    <location>
        <begin position="727"/>
        <end position="751"/>
    </location>
</feature>
<keyword evidence="5" id="KW-0547">Nucleotide-binding</keyword>
<feature type="compositionally biased region" description="Low complexity" evidence="11">
    <location>
        <begin position="1080"/>
        <end position="1096"/>
    </location>
</feature>
<comment type="catalytic activity">
    <reaction evidence="10">
        <text>L-seryl-[protein] + ATP = O-phospho-L-seryl-[protein] + ADP + H(+)</text>
        <dbReference type="Rhea" id="RHEA:17989"/>
        <dbReference type="Rhea" id="RHEA-COMP:9863"/>
        <dbReference type="Rhea" id="RHEA-COMP:11604"/>
        <dbReference type="ChEBI" id="CHEBI:15378"/>
        <dbReference type="ChEBI" id="CHEBI:29999"/>
        <dbReference type="ChEBI" id="CHEBI:30616"/>
        <dbReference type="ChEBI" id="CHEBI:83421"/>
        <dbReference type="ChEBI" id="CHEBI:456216"/>
        <dbReference type="EC" id="2.7.11.1"/>
    </reaction>
</comment>
<dbReference type="GO" id="GO:0005524">
    <property type="term" value="F:ATP binding"/>
    <property type="evidence" value="ECO:0007669"/>
    <property type="project" value="UniProtKB-KW"/>
</dbReference>
<feature type="compositionally biased region" description="Basic and acidic residues" evidence="11">
    <location>
        <begin position="1146"/>
        <end position="1160"/>
    </location>
</feature>
<feature type="compositionally biased region" description="Low complexity" evidence="11">
    <location>
        <begin position="1023"/>
        <end position="1045"/>
    </location>
</feature>
<feature type="compositionally biased region" description="Low complexity" evidence="11">
    <location>
        <begin position="978"/>
        <end position="989"/>
    </location>
</feature>
<evidence type="ECO:0000259" key="12">
    <source>
        <dbReference type="PROSITE" id="PS50011"/>
    </source>
</evidence>
<feature type="compositionally biased region" description="Polar residues" evidence="11">
    <location>
        <begin position="1046"/>
        <end position="1056"/>
    </location>
</feature>
<keyword evidence="3" id="KW-0132">Cell division</keyword>
<evidence type="ECO:0000256" key="6">
    <source>
        <dbReference type="ARBA" id="ARBA00022777"/>
    </source>
</evidence>
<dbReference type="GO" id="GO:0007059">
    <property type="term" value="P:chromosome segregation"/>
    <property type="evidence" value="ECO:0007669"/>
    <property type="project" value="UniProtKB-ARBA"/>
</dbReference>
<evidence type="ECO:0000256" key="3">
    <source>
        <dbReference type="ARBA" id="ARBA00022618"/>
    </source>
</evidence>
<dbReference type="OrthoDB" id="331493at2759"/>
<feature type="compositionally biased region" description="Basic and acidic residues" evidence="11">
    <location>
        <begin position="1070"/>
        <end position="1079"/>
    </location>
</feature>
<dbReference type="EMBL" id="NWUJ01000014">
    <property type="protein sequence ID" value="PFH31519.1"/>
    <property type="molecule type" value="Genomic_DNA"/>
</dbReference>
<feature type="region of interest" description="Disordered" evidence="11">
    <location>
        <begin position="507"/>
        <end position="563"/>
    </location>
</feature>
<feature type="compositionally biased region" description="Gly residues" evidence="11">
    <location>
        <begin position="1136"/>
        <end position="1145"/>
    </location>
</feature>
<dbReference type="InterPro" id="IPR000719">
    <property type="entry name" value="Prot_kinase_dom"/>
</dbReference>
<dbReference type="FunFam" id="3.30.200.20:FF:000151">
    <property type="entry name" value="G2-specific protein kinase nimA"/>
    <property type="match status" value="1"/>
</dbReference>
<dbReference type="PANTHER" id="PTHR44899:SF3">
    <property type="entry name" value="SERINE_THREONINE-PROTEIN KINASE NEK1"/>
    <property type="match status" value="1"/>
</dbReference>
<feature type="compositionally biased region" description="Low complexity" evidence="11">
    <location>
        <begin position="77"/>
        <end position="98"/>
    </location>
</feature>
<keyword evidence="6 13" id="KW-0418">Kinase</keyword>
<evidence type="ECO:0000256" key="7">
    <source>
        <dbReference type="ARBA" id="ARBA00022840"/>
    </source>
</evidence>
<feature type="region of interest" description="Disordered" evidence="11">
    <location>
        <begin position="575"/>
        <end position="698"/>
    </location>
</feature>
<dbReference type="PROSITE" id="PS50011">
    <property type="entry name" value="PROTEIN_KINASE_DOM"/>
    <property type="match status" value="1"/>
</dbReference>
<accession>A0A2A9M0P1</accession>
<dbReference type="Pfam" id="PF00069">
    <property type="entry name" value="Pkinase"/>
    <property type="match status" value="1"/>
</dbReference>
<feature type="compositionally biased region" description="Polar residues" evidence="11">
    <location>
        <begin position="45"/>
        <end position="68"/>
    </location>
</feature>
<evidence type="ECO:0000256" key="5">
    <source>
        <dbReference type="ARBA" id="ARBA00022741"/>
    </source>
</evidence>
<comment type="caution">
    <text evidence="13">The sequence shown here is derived from an EMBL/GenBank/DDBJ whole genome shotgun (WGS) entry which is preliminary data.</text>
</comment>
<feature type="compositionally biased region" description="Polar residues" evidence="11">
    <location>
        <begin position="944"/>
        <end position="955"/>
    </location>
</feature>
<dbReference type="SMART" id="SM00220">
    <property type="entry name" value="S_TKc"/>
    <property type="match status" value="1"/>
</dbReference>
<gene>
    <name evidence="13" type="ORF">BESB_024850</name>
</gene>
<feature type="compositionally biased region" description="Basic and acidic residues" evidence="11">
    <location>
        <begin position="548"/>
        <end position="557"/>
    </location>
</feature>
<reference evidence="13 14" key="1">
    <citation type="submission" date="2017-09" db="EMBL/GenBank/DDBJ databases">
        <title>Genome sequencing of Besnoitia besnoiti strain Bb-Ger1.</title>
        <authorList>
            <person name="Schares G."/>
            <person name="Venepally P."/>
            <person name="Lorenzi H.A."/>
        </authorList>
    </citation>
    <scope>NUCLEOTIDE SEQUENCE [LARGE SCALE GENOMIC DNA]</scope>
    <source>
        <strain evidence="13 14">Bb-Ger1</strain>
    </source>
</reference>
<evidence type="ECO:0000256" key="11">
    <source>
        <dbReference type="SAM" id="MobiDB-lite"/>
    </source>
</evidence>
<feature type="compositionally biased region" description="Basic and acidic residues" evidence="11">
    <location>
        <begin position="647"/>
        <end position="669"/>
    </location>
</feature>
<feature type="region of interest" description="Disordered" evidence="11">
    <location>
        <begin position="1414"/>
        <end position="1544"/>
    </location>
</feature>
<comment type="catalytic activity">
    <reaction evidence="9">
        <text>L-threonyl-[protein] + ATP = O-phospho-L-threonyl-[protein] + ADP + H(+)</text>
        <dbReference type="Rhea" id="RHEA:46608"/>
        <dbReference type="Rhea" id="RHEA-COMP:11060"/>
        <dbReference type="Rhea" id="RHEA-COMP:11605"/>
        <dbReference type="ChEBI" id="CHEBI:15378"/>
        <dbReference type="ChEBI" id="CHEBI:30013"/>
        <dbReference type="ChEBI" id="CHEBI:30616"/>
        <dbReference type="ChEBI" id="CHEBI:61977"/>
        <dbReference type="ChEBI" id="CHEBI:456216"/>
        <dbReference type="EC" id="2.7.11.1"/>
    </reaction>
</comment>
<feature type="region of interest" description="Disordered" evidence="11">
    <location>
        <begin position="1589"/>
        <end position="1647"/>
    </location>
</feature>
<dbReference type="RefSeq" id="XP_029215528.1">
    <property type="nucleotide sequence ID" value="XM_029361173.1"/>
</dbReference>
<dbReference type="GeneID" id="40307545"/>
<dbReference type="GO" id="GO:0000278">
    <property type="term" value="P:mitotic cell cycle"/>
    <property type="evidence" value="ECO:0007669"/>
    <property type="project" value="UniProtKB-ARBA"/>
</dbReference>
<keyword evidence="14" id="KW-1185">Reference proteome</keyword>
<feature type="compositionally biased region" description="Basic and acidic residues" evidence="11">
    <location>
        <begin position="897"/>
        <end position="912"/>
    </location>
</feature>
<dbReference type="SUPFAM" id="SSF56112">
    <property type="entry name" value="Protein kinase-like (PK-like)"/>
    <property type="match status" value="1"/>
</dbReference>
<protein>
    <recommendedName>
        <fullName evidence="1">non-specific serine/threonine protein kinase</fullName>
        <ecNumber evidence="1">2.7.11.1</ecNumber>
    </recommendedName>
</protein>
<dbReference type="Proteomes" id="UP000224006">
    <property type="component" value="Unassembled WGS sequence"/>
</dbReference>
<feature type="compositionally biased region" description="Basic and acidic residues" evidence="11">
    <location>
        <begin position="786"/>
        <end position="798"/>
    </location>
</feature>
<feature type="compositionally biased region" description="Acidic residues" evidence="11">
    <location>
        <begin position="601"/>
        <end position="610"/>
    </location>
</feature>
<evidence type="ECO:0000256" key="8">
    <source>
        <dbReference type="ARBA" id="ARBA00023306"/>
    </source>
</evidence>
<feature type="region of interest" description="Disordered" evidence="11">
    <location>
        <begin position="1023"/>
        <end position="1260"/>
    </location>
</feature>
<feature type="compositionally biased region" description="Pro residues" evidence="11">
    <location>
        <begin position="512"/>
        <end position="539"/>
    </location>
</feature>
<dbReference type="Gene3D" id="1.10.510.10">
    <property type="entry name" value="Transferase(Phosphotransferase) domain 1"/>
    <property type="match status" value="1"/>
</dbReference>
<feature type="region of interest" description="Disordered" evidence="11">
    <location>
        <begin position="473"/>
        <end position="492"/>
    </location>
</feature>